<dbReference type="EMBL" id="JABEBT010000002">
    <property type="protein sequence ID" value="KAF7640118.1"/>
    <property type="molecule type" value="Genomic_DNA"/>
</dbReference>
<keyword evidence="7" id="KW-1185">Reference proteome</keyword>
<dbReference type="SUPFAM" id="SSF53474">
    <property type="entry name" value="alpha/beta-Hydrolases"/>
    <property type="match status" value="1"/>
</dbReference>
<keyword evidence="2 5" id="KW-0121">Carboxypeptidase</keyword>
<dbReference type="EC" id="3.4.16.-" evidence="5"/>
<dbReference type="Gene3D" id="3.40.50.1820">
    <property type="entry name" value="alpha/beta hydrolase"/>
    <property type="match status" value="1"/>
</dbReference>
<keyword evidence="4 5" id="KW-0378">Hydrolase</keyword>
<feature type="chain" id="PRO_5035964390" description="Carboxypeptidase" evidence="5">
    <location>
        <begin position="22"/>
        <end position="480"/>
    </location>
</feature>
<dbReference type="GO" id="GO:1904715">
    <property type="term" value="P:negative regulation of chaperone-mediated autophagy"/>
    <property type="evidence" value="ECO:0007669"/>
    <property type="project" value="UniProtKB-ARBA"/>
</dbReference>
<sequence>MNQKILFYINFFILFFNFAKQQNTTNKPNLPFNNDEITDKLPGLDFELKFKHYSGYLQVSQTRFFHYMLVTSKVDPINDPLIFWFNGGPGCSSLLGLFTELGPYLINEDGTKLLENVYSWNNLASVVFMETPAGVGFSYSTDGNNTNNDNLVIVEEHYNAIKQFYKKYPNFRRNNVFITGESYAGIYLPMLTSNIIKRKNNYPINLKGLLIGNGLLNSKLAGATTFEFIYNHGAIEESYWVDFVKKCCNGNIDNCNVDTLTGICAKTAYDFYNIYSQSSVNVYNIYQYCDNSPNGNSSTGMTFFYTKIKENLAKRAGKYLTRHKRDESYNYDPSLIPCIPDATISNYLNNPEVLKALHIPSDKNLLWSACTSNLDYSMVQEDMTPFFNDILKAKISIVLYYGDTDSVCPFLHGQKFIEKLNLTLISPRNFWYFNNQVAGTRTLFKGLTYLTVSGVGHMVPQWAPERALFIANDTLNNMIY</sequence>
<evidence type="ECO:0000256" key="4">
    <source>
        <dbReference type="ARBA" id="ARBA00022801"/>
    </source>
</evidence>
<name>A0A8T0A405_9BILA</name>
<evidence type="ECO:0000313" key="6">
    <source>
        <dbReference type="EMBL" id="KAF7640118.1"/>
    </source>
</evidence>
<keyword evidence="3 5" id="KW-0645">Protease</keyword>
<evidence type="ECO:0000313" key="7">
    <source>
        <dbReference type="Proteomes" id="UP000605970"/>
    </source>
</evidence>
<dbReference type="InterPro" id="IPR029058">
    <property type="entry name" value="AB_hydrolase_fold"/>
</dbReference>
<comment type="caution">
    <text evidence="6">The sequence shown here is derived from an EMBL/GenBank/DDBJ whole genome shotgun (WGS) entry which is preliminary data.</text>
</comment>
<protein>
    <recommendedName>
        <fullName evidence="5">Carboxypeptidase</fullName>
        <ecNumber evidence="5">3.4.16.-</ecNumber>
    </recommendedName>
</protein>
<dbReference type="PRINTS" id="PR00724">
    <property type="entry name" value="CRBOXYPTASEC"/>
</dbReference>
<dbReference type="PANTHER" id="PTHR11802:SF201">
    <property type="entry name" value="CARBOXYPEPTIDASE"/>
    <property type="match status" value="1"/>
</dbReference>
<accession>A0A8T0A405</accession>
<proteinExistence type="inferred from homology"/>
<gene>
    <name evidence="6" type="ORF">Mgra_00000564</name>
</gene>
<evidence type="ECO:0000256" key="3">
    <source>
        <dbReference type="ARBA" id="ARBA00022670"/>
    </source>
</evidence>
<dbReference type="PROSITE" id="PS00131">
    <property type="entry name" value="CARBOXYPEPT_SER_SER"/>
    <property type="match status" value="1"/>
</dbReference>
<evidence type="ECO:0000256" key="5">
    <source>
        <dbReference type="RuleBase" id="RU361156"/>
    </source>
</evidence>
<dbReference type="FunFam" id="3.40.50.1820:FF:000335">
    <property type="entry name" value="Carboxypeptidase"/>
    <property type="match status" value="1"/>
</dbReference>
<feature type="signal peptide" evidence="5">
    <location>
        <begin position="1"/>
        <end position="21"/>
    </location>
</feature>
<dbReference type="InterPro" id="IPR018202">
    <property type="entry name" value="Ser_caboxypep_ser_AS"/>
</dbReference>
<reference evidence="6" key="1">
    <citation type="journal article" date="2020" name="Ecol. Evol.">
        <title>Genome structure and content of the rice root-knot nematode (Meloidogyne graminicola).</title>
        <authorList>
            <person name="Phan N.T."/>
            <person name="Danchin E.G.J."/>
            <person name="Klopp C."/>
            <person name="Perfus-Barbeoch L."/>
            <person name="Kozlowski D.K."/>
            <person name="Koutsovoulos G.D."/>
            <person name="Lopez-Roques C."/>
            <person name="Bouchez O."/>
            <person name="Zahm M."/>
            <person name="Besnard G."/>
            <person name="Bellafiore S."/>
        </authorList>
    </citation>
    <scope>NUCLEOTIDE SEQUENCE</scope>
    <source>
        <strain evidence="6">VN-18</strain>
    </source>
</reference>
<organism evidence="6 7">
    <name type="scientific">Meloidogyne graminicola</name>
    <dbReference type="NCBI Taxonomy" id="189291"/>
    <lineage>
        <taxon>Eukaryota</taxon>
        <taxon>Metazoa</taxon>
        <taxon>Ecdysozoa</taxon>
        <taxon>Nematoda</taxon>
        <taxon>Chromadorea</taxon>
        <taxon>Rhabditida</taxon>
        <taxon>Tylenchina</taxon>
        <taxon>Tylenchomorpha</taxon>
        <taxon>Tylenchoidea</taxon>
        <taxon>Meloidogynidae</taxon>
        <taxon>Meloidogyninae</taxon>
        <taxon>Meloidogyne</taxon>
    </lineage>
</organism>
<evidence type="ECO:0000256" key="2">
    <source>
        <dbReference type="ARBA" id="ARBA00022645"/>
    </source>
</evidence>
<dbReference type="OrthoDB" id="1022205at2759"/>
<dbReference type="GO" id="GO:0006508">
    <property type="term" value="P:proteolysis"/>
    <property type="evidence" value="ECO:0007669"/>
    <property type="project" value="UniProtKB-KW"/>
</dbReference>
<dbReference type="GO" id="GO:0004185">
    <property type="term" value="F:serine-type carboxypeptidase activity"/>
    <property type="evidence" value="ECO:0007669"/>
    <property type="project" value="UniProtKB-UniRule"/>
</dbReference>
<dbReference type="InterPro" id="IPR033124">
    <property type="entry name" value="Ser_caboxypep_his_AS"/>
</dbReference>
<comment type="similarity">
    <text evidence="1 5">Belongs to the peptidase S10 family.</text>
</comment>
<dbReference type="AlphaFoldDB" id="A0A8T0A405"/>
<dbReference type="Proteomes" id="UP000605970">
    <property type="component" value="Unassembled WGS sequence"/>
</dbReference>
<evidence type="ECO:0000256" key="1">
    <source>
        <dbReference type="ARBA" id="ARBA00009431"/>
    </source>
</evidence>
<keyword evidence="5" id="KW-0732">Signal</keyword>
<dbReference type="GO" id="GO:0031647">
    <property type="term" value="P:regulation of protein stability"/>
    <property type="evidence" value="ECO:0007669"/>
    <property type="project" value="UniProtKB-ARBA"/>
</dbReference>
<dbReference type="PROSITE" id="PS00560">
    <property type="entry name" value="CARBOXYPEPT_SER_HIS"/>
    <property type="match status" value="1"/>
</dbReference>
<dbReference type="PANTHER" id="PTHR11802">
    <property type="entry name" value="SERINE PROTEASE FAMILY S10 SERINE CARBOXYPEPTIDASE"/>
    <property type="match status" value="1"/>
</dbReference>
<dbReference type="InterPro" id="IPR001563">
    <property type="entry name" value="Peptidase_S10"/>
</dbReference>
<dbReference type="Pfam" id="PF00450">
    <property type="entry name" value="Peptidase_S10"/>
    <property type="match status" value="1"/>
</dbReference>